<keyword evidence="1" id="KW-1133">Transmembrane helix</keyword>
<feature type="transmembrane region" description="Helical" evidence="1">
    <location>
        <begin position="147"/>
        <end position="169"/>
    </location>
</feature>
<keyword evidence="1" id="KW-0812">Transmembrane</keyword>
<dbReference type="Pfam" id="PF12679">
    <property type="entry name" value="ABC2_membrane_2"/>
    <property type="match status" value="1"/>
</dbReference>
<keyword evidence="1" id="KW-0472">Membrane</keyword>
<accession>A0A3B0U107</accession>
<dbReference type="InterPro" id="IPR027268">
    <property type="entry name" value="Peptidase_M4/M1_CTD_sf"/>
</dbReference>
<feature type="transmembrane region" description="Helical" evidence="1">
    <location>
        <begin position="176"/>
        <end position="200"/>
    </location>
</feature>
<dbReference type="Pfam" id="PF25275">
    <property type="entry name" value="Golvesin_C"/>
    <property type="match status" value="1"/>
</dbReference>
<dbReference type="Gene3D" id="1.10.390.10">
    <property type="entry name" value="Neutral Protease Domain 2"/>
    <property type="match status" value="1"/>
</dbReference>
<feature type="transmembrane region" description="Helical" evidence="1">
    <location>
        <begin position="117"/>
        <end position="135"/>
    </location>
</feature>
<dbReference type="GO" id="GO:0140359">
    <property type="term" value="F:ABC-type transporter activity"/>
    <property type="evidence" value="ECO:0007669"/>
    <property type="project" value="InterPro"/>
</dbReference>
<feature type="transmembrane region" description="Helical" evidence="1">
    <location>
        <begin position="22"/>
        <end position="42"/>
    </location>
</feature>
<evidence type="ECO:0000256" key="1">
    <source>
        <dbReference type="SAM" id="Phobius"/>
    </source>
</evidence>
<proteinExistence type="predicted"/>
<name>A0A3B0U107_9ZZZZ</name>
<protein>
    <recommendedName>
        <fullName evidence="2">Golvesin/Xly CBD-like domain-containing protein</fullName>
    </recommendedName>
</protein>
<sequence length="1117" mass="127798">MLSIYNISSIAKYERKALFRSWFFRISGILSLIVLFFMNLGLISDGGRPLWVFRAIPSTIPYFNLLMLNTVQAVIAVFLASDFLKRDKKLDTTEVIYMRPLTNGEYVIGKTLGNIQVFMALNIVALVMALAFNLITTGVDVNWPSYIIYLAIISIPTLIFIMGLSFFVMSILKNQAVTMIIILGYISITLFLLRADYYYIFDYMAFNIPLLQSGIAGFGNLEVILIHRGIYLSLGIGFILMSIYLLKRLPQSESMTALSLVFGILFIVFGIYLGYNHIERFRGEGRLREKVIALNNQYAGNNFADVASQKIQLKHKGKEIEVATQMLLKNHSGAPLPEIIMHLNPGLNISSAEIDGSKVGFERIEHLVIINCEKPLIPGDSMNINMKYSGSINEAVCYLDIDKETRNKKFGIFVLSTDKRFAFIQPDYVLLTREANWYPSPGISYSSEKAGWHREGFIHFNLEVETNQSLTAVSQGKITHNEPGKFTFTPEYPLTQLSLAIGDYEQKYFDNDSIRFSVWYIKGHDFFSGSLPDIADSIPEIITARFDDFQRKYDLRYSFNRLSIVETPAQFKSFERIWTSAQEYIQPEQVLLQEKGYLLKESDFGTRIKREKKRAKQRKESLSEEEYQERALNSFLSNFTRDEGRPSFRMVMGGSFEAEENANPYFIFPELYNFQNNIRSDTWPVINRIFEAYLKSQGTTSMRSAFIRNMSGGNEDEEANMALQSKTFAELLADTEQRKIIDNIIKLKGDVLFNLIQTKAGEAKFKLFLKRLLERSKFKTISFDEFDKMVNEEFGIELTPFMDTWFKKTGLPKYLISPISAVKVKSGGQMKTMVSFKASNMSDYEGIIKLVFRVGNGPGRMRRGFGGTPNPNNQINKILYLDAHQTKEVSYLLNSEPRMLSINTLTSRNIPQLIIHRFTKIEEDGKVKPVEQEVVSEKPVSLLEPNEIILDNEDPGFEVTGNTTSSLLQKWLLKDNETEGKYSGFVPWRPPSKWTNTTNSGYYGKYIRSAYYIKSGEGNQKATWNVPVKEASYYDVYYYVYKERSFRRHGGGKEGEYTFTIYHDDGVEQQTLEINNAESGWNLIGSYYFSPGIAKIELSDKSKLRVVFADAVKLVKL</sequence>
<dbReference type="InterPro" id="IPR033803">
    <property type="entry name" value="CBD-like_Golvesin-Xly"/>
</dbReference>
<organism evidence="3">
    <name type="scientific">hydrothermal vent metagenome</name>
    <dbReference type="NCBI Taxonomy" id="652676"/>
    <lineage>
        <taxon>unclassified sequences</taxon>
        <taxon>metagenomes</taxon>
        <taxon>ecological metagenomes</taxon>
    </lineage>
</organism>
<dbReference type="AlphaFoldDB" id="A0A3B0U107"/>
<feature type="transmembrane region" description="Helical" evidence="1">
    <location>
        <begin position="229"/>
        <end position="246"/>
    </location>
</feature>
<dbReference type="SUPFAM" id="SSF55486">
    <property type="entry name" value="Metalloproteases ('zincins'), catalytic domain"/>
    <property type="match status" value="1"/>
</dbReference>
<dbReference type="GO" id="GO:0005886">
    <property type="term" value="C:plasma membrane"/>
    <property type="evidence" value="ECO:0007669"/>
    <property type="project" value="UniProtKB-SubCell"/>
</dbReference>
<feature type="transmembrane region" description="Helical" evidence="1">
    <location>
        <begin position="258"/>
        <end position="275"/>
    </location>
</feature>
<feature type="transmembrane region" description="Helical" evidence="1">
    <location>
        <begin position="62"/>
        <end position="80"/>
    </location>
</feature>
<dbReference type="EMBL" id="UOEP01000163">
    <property type="protein sequence ID" value="VAW22023.1"/>
    <property type="molecule type" value="Genomic_DNA"/>
</dbReference>
<feature type="domain" description="Golvesin/Xly CBD-like" evidence="2">
    <location>
        <begin position="992"/>
        <end position="1115"/>
    </location>
</feature>
<evidence type="ECO:0000313" key="3">
    <source>
        <dbReference type="EMBL" id="VAW22023.1"/>
    </source>
</evidence>
<gene>
    <name evidence="3" type="ORF">MNBD_BACTEROID01-894</name>
</gene>
<reference evidence="3" key="1">
    <citation type="submission" date="2018-06" db="EMBL/GenBank/DDBJ databases">
        <authorList>
            <person name="Zhirakovskaya E."/>
        </authorList>
    </citation>
    <scope>NUCLEOTIDE SEQUENCE</scope>
</reference>
<evidence type="ECO:0000259" key="2">
    <source>
        <dbReference type="Pfam" id="PF25275"/>
    </source>
</evidence>